<dbReference type="AlphaFoldDB" id="A0A8B8ACQ3"/>
<proteinExistence type="predicted"/>
<evidence type="ECO:0000313" key="3">
    <source>
        <dbReference type="RefSeq" id="XP_022288940.1"/>
    </source>
</evidence>
<dbReference type="PROSITE" id="PS51257">
    <property type="entry name" value="PROKAR_LIPOPROTEIN"/>
    <property type="match status" value="1"/>
</dbReference>
<evidence type="ECO:0000256" key="1">
    <source>
        <dbReference type="SAM" id="SignalP"/>
    </source>
</evidence>
<dbReference type="KEGG" id="cvn:111101022"/>
<feature type="chain" id="PRO_5034311350" evidence="1">
    <location>
        <begin position="20"/>
        <end position="255"/>
    </location>
</feature>
<gene>
    <name evidence="3" type="primary">LOC111101022</name>
</gene>
<dbReference type="RefSeq" id="XP_022288940.1">
    <property type="nucleotide sequence ID" value="XM_022433232.1"/>
</dbReference>
<accession>A0A8B8ACQ3</accession>
<name>A0A8B8ACQ3_CRAVI</name>
<keyword evidence="2" id="KW-1185">Reference proteome</keyword>
<dbReference type="OrthoDB" id="10433241at2759"/>
<protein>
    <submittedName>
        <fullName evidence="3">Uncharacterized protein LOC111101022</fullName>
    </submittedName>
</protein>
<reference evidence="3" key="1">
    <citation type="submission" date="2025-08" db="UniProtKB">
        <authorList>
            <consortium name="RefSeq"/>
        </authorList>
    </citation>
    <scope>IDENTIFICATION</scope>
    <source>
        <tissue evidence="3">Whole sample</tissue>
    </source>
</reference>
<organism evidence="2 3">
    <name type="scientific">Crassostrea virginica</name>
    <name type="common">Eastern oyster</name>
    <dbReference type="NCBI Taxonomy" id="6565"/>
    <lineage>
        <taxon>Eukaryota</taxon>
        <taxon>Metazoa</taxon>
        <taxon>Spiralia</taxon>
        <taxon>Lophotrochozoa</taxon>
        <taxon>Mollusca</taxon>
        <taxon>Bivalvia</taxon>
        <taxon>Autobranchia</taxon>
        <taxon>Pteriomorphia</taxon>
        <taxon>Ostreida</taxon>
        <taxon>Ostreoidea</taxon>
        <taxon>Ostreidae</taxon>
        <taxon>Crassostrea</taxon>
    </lineage>
</organism>
<sequence>MRLFSVSLFWGLAVLGSCATPKKVLKDRLSQEHCKQKIAGIRASAQTQPVIDINPTCDIGKISYMYSRKELQLSFWRDYPYQICLVELKRFEVLRANDNNNRQIEPIRDGNNVCFQNRNPNGGTVYVLLKPRGFTYVSEIFYEIQRMQHSNAPPVRSFGGTRDRSFVSTTPRPLRTFQPLPALITPVPDVRTIRRRPRIISPRPVPSPLPLSRQWFLRQLPVFRERLIDQNEWRRNELQRENTRLRQSFQRFLGQ</sequence>
<keyword evidence="1" id="KW-0732">Signal</keyword>
<dbReference type="Proteomes" id="UP000694844">
    <property type="component" value="Chromosome 6"/>
</dbReference>
<dbReference type="GeneID" id="111101022"/>
<feature type="signal peptide" evidence="1">
    <location>
        <begin position="1"/>
        <end position="19"/>
    </location>
</feature>
<evidence type="ECO:0000313" key="2">
    <source>
        <dbReference type="Proteomes" id="UP000694844"/>
    </source>
</evidence>